<sequence>MGKKSMAIILVALISVSAAGCSTGAAERQEPSSSASETTQADVAVKNIDEAKSIVAASFDQLQTQGCIETVTTPTDNFVLYFDPTQADNQSASINLTDTAKSELIADVNYFAVGSAKMLIEDATTEFALIDGGFSLTAPEWLPMNFYVENGLIVRADGGTETDFWKAEIDYRTDAAYTEILLGLK</sequence>
<reference evidence="2 3" key="1">
    <citation type="journal article" date="2016" name="Biochim. Biophys. Acta">
        <title>Photochemical characterization of actinorhodopsin and its functional existence in the natural host.</title>
        <authorList>
            <person name="Nakamura S."/>
            <person name="Kikukawa T."/>
            <person name="Tamogami J."/>
            <person name="Kamiya M."/>
            <person name="Aizawa T."/>
            <person name="Hahn M.W."/>
            <person name="Ihara K."/>
            <person name="Kamo N."/>
            <person name="Demura M."/>
        </authorList>
    </citation>
    <scope>NUCLEOTIDE SEQUENCE [LARGE SCALE GENOMIC DNA]</scope>
    <source>
        <strain evidence="2 3">MWH-Dar1</strain>
    </source>
</reference>
<dbReference type="Proteomes" id="UP000243784">
    <property type="component" value="Chromosome"/>
</dbReference>
<protein>
    <submittedName>
        <fullName evidence="2">Uncharacterized protein</fullName>
    </submittedName>
</protein>
<name>A0A1D9E0I4_9MICO</name>
<dbReference type="RefSeq" id="WP_070955055.1">
    <property type="nucleotide sequence ID" value="NZ_CP015208.1"/>
</dbReference>
<dbReference type="AlphaFoldDB" id="A0A1D9E0I4"/>
<dbReference type="EMBL" id="CP015208">
    <property type="protein sequence ID" value="AOY56556.1"/>
    <property type="molecule type" value="Genomic_DNA"/>
</dbReference>
<keyword evidence="3" id="KW-1185">Reference proteome</keyword>
<dbReference type="PROSITE" id="PS51257">
    <property type="entry name" value="PROKAR_LIPOPROTEIN"/>
    <property type="match status" value="1"/>
</dbReference>
<accession>A0A1D9E0I4</accession>
<feature type="signal peptide" evidence="1">
    <location>
        <begin position="1"/>
        <end position="20"/>
    </location>
</feature>
<evidence type="ECO:0000256" key="1">
    <source>
        <dbReference type="SAM" id="SignalP"/>
    </source>
</evidence>
<organism evidence="2 3">
    <name type="scientific">Candidatus Rhodoluna planktonica</name>
    <dbReference type="NCBI Taxonomy" id="535712"/>
    <lineage>
        <taxon>Bacteria</taxon>
        <taxon>Bacillati</taxon>
        <taxon>Actinomycetota</taxon>
        <taxon>Actinomycetes</taxon>
        <taxon>Micrococcales</taxon>
        <taxon>Microbacteriaceae</taxon>
        <taxon>Luna cluster</taxon>
        <taxon>Luna-1 subcluster</taxon>
        <taxon>Rhodoluna</taxon>
    </lineage>
</organism>
<feature type="chain" id="PRO_5039684659" evidence="1">
    <location>
        <begin position="21"/>
        <end position="185"/>
    </location>
</feature>
<proteinExistence type="predicted"/>
<evidence type="ECO:0000313" key="2">
    <source>
        <dbReference type="EMBL" id="AOY56556.1"/>
    </source>
</evidence>
<keyword evidence="1" id="KW-0732">Signal</keyword>
<gene>
    <name evidence="2" type="ORF">A4Z71_06320</name>
</gene>
<dbReference type="KEGG" id="rpla:A4Z71_06320"/>
<dbReference type="STRING" id="535712.A4Z71_06320"/>
<evidence type="ECO:0000313" key="3">
    <source>
        <dbReference type="Proteomes" id="UP000243784"/>
    </source>
</evidence>